<organism evidence="1 2">
    <name type="scientific">Gossypium australe</name>
    <dbReference type="NCBI Taxonomy" id="47621"/>
    <lineage>
        <taxon>Eukaryota</taxon>
        <taxon>Viridiplantae</taxon>
        <taxon>Streptophyta</taxon>
        <taxon>Embryophyta</taxon>
        <taxon>Tracheophyta</taxon>
        <taxon>Spermatophyta</taxon>
        <taxon>Magnoliopsida</taxon>
        <taxon>eudicotyledons</taxon>
        <taxon>Gunneridae</taxon>
        <taxon>Pentapetalae</taxon>
        <taxon>rosids</taxon>
        <taxon>malvids</taxon>
        <taxon>Malvales</taxon>
        <taxon>Malvaceae</taxon>
        <taxon>Malvoideae</taxon>
        <taxon>Gossypium</taxon>
    </lineage>
</organism>
<reference evidence="2" key="1">
    <citation type="journal article" date="2019" name="Plant Biotechnol. J.">
        <title>Genome sequencing of the Australian wild diploid species Gossypium australe highlights disease resistance and delayed gland morphogenesis.</title>
        <authorList>
            <person name="Cai Y."/>
            <person name="Cai X."/>
            <person name="Wang Q."/>
            <person name="Wang P."/>
            <person name="Zhang Y."/>
            <person name="Cai C."/>
            <person name="Xu Y."/>
            <person name="Wang K."/>
            <person name="Zhou Z."/>
            <person name="Wang C."/>
            <person name="Geng S."/>
            <person name="Li B."/>
            <person name="Dong Q."/>
            <person name="Hou Y."/>
            <person name="Wang H."/>
            <person name="Ai P."/>
            <person name="Liu Z."/>
            <person name="Yi F."/>
            <person name="Sun M."/>
            <person name="An G."/>
            <person name="Cheng J."/>
            <person name="Zhang Y."/>
            <person name="Shi Q."/>
            <person name="Xie Y."/>
            <person name="Shi X."/>
            <person name="Chang Y."/>
            <person name="Huang F."/>
            <person name="Chen Y."/>
            <person name="Hong S."/>
            <person name="Mi L."/>
            <person name="Sun Q."/>
            <person name="Zhang L."/>
            <person name="Zhou B."/>
            <person name="Peng R."/>
            <person name="Zhang X."/>
            <person name="Liu F."/>
        </authorList>
    </citation>
    <scope>NUCLEOTIDE SEQUENCE [LARGE SCALE GENOMIC DNA]</scope>
    <source>
        <strain evidence="2">cv. PA1801</strain>
    </source>
</reference>
<name>A0A5B6WJF0_9ROSI</name>
<dbReference type="AlphaFoldDB" id="A0A5B6WJF0"/>
<evidence type="ECO:0000313" key="2">
    <source>
        <dbReference type="Proteomes" id="UP000325315"/>
    </source>
</evidence>
<dbReference type="Proteomes" id="UP000325315">
    <property type="component" value="Unassembled WGS sequence"/>
</dbReference>
<proteinExistence type="predicted"/>
<gene>
    <name evidence="1" type="ORF">EPI10_021373</name>
</gene>
<protein>
    <submittedName>
        <fullName evidence="1">Uncharacterized protein</fullName>
    </submittedName>
</protein>
<dbReference type="EMBL" id="SMMG02000003">
    <property type="protein sequence ID" value="KAA3480972.1"/>
    <property type="molecule type" value="Genomic_DNA"/>
</dbReference>
<sequence length="66" mass="7818">MFLKVSPWKKVLRFGCKGKLSLRFIRYRQNSKCFSCVYVLRQYRSDPSSVISLIHIEIQLDMTSSE</sequence>
<accession>A0A5B6WJF0</accession>
<dbReference type="OrthoDB" id="1832751at2759"/>
<keyword evidence="2" id="KW-1185">Reference proteome</keyword>
<comment type="caution">
    <text evidence="1">The sequence shown here is derived from an EMBL/GenBank/DDBJ whole genome shotgun (WGS) entry which is preliminary data.</text>
</comment>
<evidence type="ECO:0000313" key="1">
    <source>
        <dbReference type="EMBL" id="KAA3480972.1"/>
    </source>
</evidence>